<evidence type="ECO:0000256" key="2">
    <source>
        <dbReference type="SAM" id="SignalP"/>
    </source>
</evidence>
<dbReference type="Proteomes" id="UP001281003">
    <property type="component" value="Unassembled WGS sequence"/>
</dbReference>
<feature type="signal peptide" evidence="2">
    <location>
        <begin position="1"/>
        <end position="23"/>
    </location>
</feature>
<organism evidence="3 4">
    <name type="scientific">Sordaria brevicollis</name>
    <dbReference type="NCBI Taxonomy" id="83679"/>
    <lineage>
        <taxon>Eukaryota</taxon>
        <taxon>Fungi</taxon>
        <taxon>Dikarya</taxon>
        <taxon>Ascomycota</taxon>
        <taxon>Pezizomycotina</taxon>
        <taxon>Sordariomycetes</taxon>
        <taxon>Sordariomycetidae</taxon>
        <taxon>Sordariales</taxon>
        <taxon>Sordariaceae</taxon>
        <taxon>Sordaria</taxon>
    </lineage>
</organism>
<evidence type="ECO:0000313" key="3">
    <source>
        <dbReference type="EMBL" id="KAK3403133.1"/>
    </source>
</evidence>
<comment type="caution">
    <text evidence="3">The sequence shown here is derived from an EMBL/GenBank/DDBJ whole genome shotgun (WGS) entry which is preliminary data.</text>
</comment>
<gene>
    <name evidence="3" type="ORF">B0T20DRAFT_17704</name>
</gene>
<evidence type="ECO:0000256" key="1">
    <source>
        <dbReference type="SAM" id="MobiDB-lite"/>
    </source>
</evidence>
<feature type="compositionally biased region" description="Polar residues" evidence="1">
    <location>
        <begin position="72"/>
        <end position="84"/>
    </location>
</feature>
<name>A0AAE0UGF6_SORBR</name>
<evidence type="ECO:0000313" key="4">
    <source>
        <dbReference type="Proteomes" id="UP001281003"/>
    </source>
</evidence>
<feature type="region of interest" description="Disordered" evidence="1">
    <location>
        <begin position="51"/>
        <end position="84"/>
    </location>
</feature>
<sequence>MCFVRVRIFDILLFAAPHSLSSAAPNLPTQNQRTLSPSIRARCCLVTPKSGRGLDSRCAQRKRPRRQSSQPTSNASQKYTQLRF</sequence>
<keyword evidence="2" id="KW-0732">Signal</keyword>
<dbReference type="AlphaFoldDB" id="A0AAE0UGF6"/>
<feature type="chain" id="PRO_5042208104" description="Secreted protein" evidence="2">
    <location>
        <begin position="24"/>
        <end position="84"/>
    </location>
</feature>
<accession>A0AAE0UGF6</accession>
<reference evidence="3" key="1">
    <citation type="journal article" date="2023" name="Mol. Phylogenet. Evol.">
        <title>Genome-scale phylogeny and comparative genomics of the fungal order Sordariales.</title>
        <authorList>
            <person name="Hensen N."/>
            <person name="Bonometti L."/>
            <person name="Westerberg I."/>
            <person name="Brannstrom I.O."/>
            <person name="Guillou S."/>
            <person name="Cros-Aarteil S."/>
            <person name="Calhoun S."/>
            <person name="Haridas S."/>
            <person name="Kuo A."/>
            <person name="Mondo S."/>
            <person name="Pangilinan J."/>
            <person name="Riley R."/>
            <person name="LaButti K."/>
            <person name="Andreopoulos B."/>
            <person name="Lipzen A."/>
            <person name="Chen C."/>
            <person name="Yan M."/>
            <person name="Daum C."/>
            <person name="Ng V."/>
            <person name="Clum A."/>
            <person name="Steindorff A."/>
            <person name="Ohm R.A."/>
            <person name="Martin F."/>
            <person name="Silar P."/>
            <person name="Natvig D.O."/>
            <person name="Lalanne C."/>
            <person name="Gautier V."/>
            <person name="Ament-Velasquez S.L."/>
            <person name="Kruys A."/>
            <person name="Hutchinson M.I."/>
            <person name="Powell A.J."/>
            <person name="Barry K."/>
            <person name="Miller A.N."/>
            <person name="Grigoriev I.V."/>
            <person name="Debuchy R."/>
            <person name="Gladieux P."/>
            <person name="Hiltunen Thoren M."/>
            <person name="Johannesson H."/>
        </authorList>
    </citation>
    <scope>NUCLEOTIDE SEQUENCE</scope>
    <source>
        <strain evidence="3">FGSC 1904</strain>
    </source>
</reference>
<dbReference type="EMBL" id="JAUTDP010000001">
    <property type="protein sequence ID" value="KAK3403133.1"/>
    <property type="molecule type" value="Genomic_DNA"/>
</dbReference>
<keyword evidence="4" id="KW-1185">Reference proteome</keyword>
<protein>
    <recommendedName>
        <fullName evidence="5">Secreted protein</fullName>
    </recommendedName>
</protein>
<evidence type="ECO:0008006" key="5">
    <source>
        <dbReference type="Google" id="ProtNLM"/>
    </source>
</evidence>
<proteinExistence type="predicted"/>
<reference evidence="3" key="2">
    <citation type="submission" date="2023-07" db="EMBL/GenBank/DDBJ databases">
        <authorList>
            <consortium name="Lawrence Berkeley National Laboratory"/>
            <person name="Haridas S."/>
            <person name="Hensen N."/>
            <person name="Bonometti L."/>
            <person name="Westerberg I."/>
            <person name="Brannstrom I.O."/>
            <person name="Guillou S."/>
            <person name="Cros-Aarteil S."/>
            <person name="Calhoun S."/>
            <person name="Kuo A."/>
            <person name="Mondo S."/>
            <person name="Pangilinan J."/>
            <person name="Riley R."/>
            <person name="LaButti K."/>
            <person name="Andreopoulos B."/>
            <person name="Lipzen A."/>
            <person name="Chen C."/>
            <person name="Yanf M."/>
            <person name="Daum C."/>
            <person name="Ng V."/>
            <person name="Clum A."/>
            <person name="Steindorff A."/>
            <person name="Ohm R."/>
            <person name="Martin F."/>
            <person name="Silar P."/>
            <person name="Natvig D."/>
            <person name="Lalanne C."/>
            <person name="Gautier V."/>
            <person name="Ament-velasquez S.L."/>
            <person name="Kruys A."/>
            <person name="Hutchinson M.I."/>
            <person name="Powell A.J."/>
            <person name="Barry K."/>
            <person name="Miller A.N."/>
            <person name="Grigoriev I.V."/>
            <person name="Debuchy R."/>
            <person name="Gladieux P."/>
            <person name="Thoren M.H."/>
            <person name="Johannesson H."/>
        </authorList>
    </citation>
    <scope>NUCLEOTIDE SEQUENCE</scope>
    <source>
        <strain evidence="3">FGSC 1904</strain>
    </source>
</reference>